<dbReference type="Pfam" id="PF00651">
    <property type="entry name" value="BTB"/>
    <property type="match status" value="1"/>
</dbReference>
<dbReference type="Gene3D" id="3.30.710.10">
    <property type="entry name" value="Potassium Channel Kv1.1, Chain A"/>
    <property type="match status" value="1"/>
</dbReference>
<protein>
    <recommendedName>
        <fullName evidence="1">BTB domain-containing protein</fullName>
    </recommendedName>
</protein>
<evidence type="ECO:0000259" key="1">
    <source>
        <dbReference type="SMART" id="SM00225"/>
    </source>
</evidence>
<dbReference type="InterPro" id="IPR011333">
    <property type="entry name" value="SKP1/BTB/POZ_sf"/>
</dbReference>
<dbReference type="CDD" id="cd18186">
    <property type="entry name" value="BTB_POZ_ZBTB_KLHL-like"/>
    <property type="match status" value="1"/>
</dbReference>
<evidence type="ECO:0000313" key="2">
    <source>
        <dbReference type="EMBL" id="KAL3092141.1"/>
    </source>
</evidence>
<reference evidence="2 3" key="1">
    <citation type="submission" date="2024-10" db="EMBL/GenBank/DDBJ databases">
        <authorList>
            <person name="Kim D."/>
        </authorList>
    </citation>
    <scope>NUCLEOTIDE SEQUENCE [LARGE SCALE GENOMIC DNA]</scope>
    <source>
        <strain evidence="2">BH-2024</strain>
    </source>
</reference>
<dbReference type="AlphaFoldDB" id="A0ABD2JNF8"/>
<gene>
    <name evidence="2" type="ORF">niasHT_021276</name>
</gene>
<dbReference type="SUPFAM" id="SSF54695">
    <property type="entry name" value="POZ domain"/>
    <property type="match status" value="1"/>
</dbReference>
<comment type="caution">
    <text evidence="2">The sequence shown here is derived from an EMBL/GenBank/DDBJ whole genome shotgun (WGS) entry which is preliminary data.</text>
</comment>
<proteinExistence type="predicted"/>
<sequence length="317" mass="36026">MAENIFDQFIVVDEKAFTEFISEMDEPKCYNHYNNSCAKCTAPRKNKTNFVALAHSAASFEFILYNREKYLQIKCIGSASEPPADVPLAQIIQWQCVGNGKQVIQTSKMIKAGEALQFSVLSLCSFVIRILKKRENCAENLCPPISSLPDDQFTVHIGEKKIDLSSHLLMSVSPVINRMLSVEMKEKQQRSLTLDELGIDMEQFMEFVEAISTTAIHTPILPNPKNVLILLKLADYFQVDWLKSRCEAHLINCPEIPMIDRFLLIDHYRLGNLKNYFLNLEVDKLRAFYKANRDQLSPGQTAVSDQLLGELVNKLCG</sequence>
<dbReference type="InterPro" id="IPR000210">
    <property type="entry name" value="BTB/POZ_dom"/>
</dbReference>
<evidence type="ECO:0000313" key="3">
    <source>
        <dbReference type="Proteomes" id="UP001620626"/>
    </source>
</evidence>
<accession>A0ABD2JNF8</accession>
<organism evidence="2 3">
    <name type="scientific">Heterodera trifolii</name>
    <dbReference type="NCBI Taxonomy" id="157864"/>
    <lineage>
        <taxon>Eukaryota</taxon>
        <taxon>Metazoa</taxon>
        <taxon>Ecdysozoa</taxon>
        <taxon>Nematoda</taxon>
        <taxon>Chromadorea</taxon>
        <taxon>Rhabditida</taxon>
        <taxon>Tylenchina</taxon>
        <taxon>Tylenchomorpha</taxon>
        <taxon>Tylenchoidea</taxon>
        <taxon>Heteroderidae</taxon>
        <taxon>Heteroderinae</taxon>
        <taxon>Heterodera</taxon>
    </lineage>
</organism>
<name>A0ABD2JNF8_9BILA</name>
<dbReference type="PANTHER" id="PTHR22744:SF14">
    <property type="entry name" value="BTB DOMAIN-CONTAINING PROTEIN-RELATED"/>
    <property type="match status" value="1"/>
</dbReference>
<dbReference type="EMBL" id="JBICBT010000930">
    <property type="protein sequence ID" value="KAL3092141.1"/>
    <property type="molecule type" value="Genomic_DNA"/>
</dbReference>
<dbReference type="PANTHER" id="PTHR22744">
    <property type="entry name" value="HELIX LOOP HELIX PROTEIN 21-RELATED"/>
    <property type="match status" value="1"/>
</dbReference>
<keyword evidence="3" id="KW-1185">Reference proteome</keyword>
<dbReference type="SMART" id="SM00225">
    <property type="entry name" value="BTB"/>
    <property type="match status" value="1"/>
</dbReference>
<dbReference type="Proteomes" id="UP001620626">
    <property type="component" value="Unassembled WGS sequence"/>
</dbReference>
<feature type="domain" description="BTB" evidence="1">
    <location>
        <begin position="151"/>
        <end position="254"/>
    </location>
</feature>